<comment type="caution">
    <text evidence="2">The sequence shown here is derived from an EMBL/GenBank/DDBJ whole genome shotgun (WGS) entry which is preliminary data.</text>
</comment>
<dbReference type="SMART" id="SM00855">
    <property type="entry name" value="PGAM"/>
    <property type="match status" value="1"/>
</dbReference>
<reference evidence="2 3" key="1">
    <citation type="submission" date="2020-07" db="EMBL/GenBank/DDBJ databases">
        <title>Sequencing the genomes of 1000 actinobacteria strains.</title>
        <authorList>
            <person name="Klenk H.-P."/>
        </authorList>
    </citation>
    <scope>NUCLEOTIDE SEQUENCE [LARGE SCALE GENOMIC DNA]</scope>
    <source>
        <strain evidence="2 3">DSM 24552</strain>
    </source>
</reference>
<dbReference type="InterPro" id="IPR051021">
    <property type="entry name" value="Mito_Ser/Thr_phosphatase"/>
</dbReference>
<dbReference type="Proteomes" id="UP000544110">
    <property type="component" value="Unassembled WGS sequence"/>
</dbReference>
<dbReference type="EC" id="3.1.3.-" evidence="2"/>
<name>A0A7Y9UMB3_9ACTN</name>
<proteinExistence type="predicted"/>
<dbReference type="InterPro" id="IPR013078">
    <property type="entry name" value="His_Pase_superF_clade-1"/>
</dbReference>
<evidence type="ECO:0000313" key="2">
    <source>
        <dbReference type="EMBL" id="NYG55932.1"/>
    </source>
</evidence>
<sequence length="177" mass="18328">MPDRPARLLVLVRHAQAETFAVTDHARALTARGRADASAAGRWLNDLLRARGHEGPDAAVVSDAVRARETWEAVADAGGWELVAQPDRAAYEAAPESLLDLVRLVDAEARCVVVVGHNPTVGVLTQLLDDGSGDPRAIAATAGGHPTAGVAVLEVPGAWGDLDDAGAVLTGFHVGRG</sequence>
<dbReference type="Gene3D" id="3.40.50.1240">
    <property type="entry name" value="Phosphoglycerate mutase-like"/>
    <property type="match status" value="1"/>
</dbReference>
<gene>
    <name evidence="2" type="ORF">BJ989_002236</name>
</gene>
<dbReference type="AlphaFoldDB" id="A0A7Y9UMB3"/>
<dbReference type="SUPFAM" id="SSF53254">
    <property type="entry name" value="Phosphoglycerate mutase-like"/>
    <property type="match status" value="1"/>
</dbReference>
<evidence type="ECO:0000313" key="3">
    <source>
        <dbReference type="Proteomes" id="UP000544110"/>
    </source>
</evidence>
<dbReference type="PANTHER" id="PTHR20935:SF1">
    <property type="entry name" value="SLL1549 PROTEIN"/>
    <property type="match status" value="1"/>
</dbReference>
<keyword evidence="3" id="KW-1185">Reference proteome</keyword>
<organism evidence="2 3">
    <name type="scientific">Nocardioides perillae</name>
    <dbReference type="NCBI Taxonomy" id="1119534"/>
    <lineage>
        <taxon>Bacteria</taxon>
        <taxon>Bacillati</taxon>
        <taxon>Actinomycetota</taxon>
        <taxon>Actinomycetes</taxon>
        <taxon>Propionibacteriales</taxon>
        <taxon>Nocardioidaceae</taxon>
        <taxon>Nocardioides</taxon>
    </lineage>
</organism>
<dbReference type="PANTHER" id="PTHR20935">
    <property type="entry name" value="PHOSPHOGLYCERATE MUTASE-RELATED"/>
    <property type="match status" value="1"/>
</dbReference>
<dbReference type="EMBL" id="JACCAC010000001">
    <property type="protein sequence ID" value="NYG55932.1"/>
    <property type="molecule type" value="Genomic_DNA"/>
</dbReference>
<dbReference type="GO" id="GO:0016787">
    <property type="term" value="F:hydrolase activity"/>
    <property type="evidence" value="ECO:0007669"/>
    <property type="project" value="UniProtKB-KW"/>
</dbReference>
<dbReference type="RefSeq" id="WP_343049286.1">
    <property type="nucleotide sequence ID" value="NZ_JACCAC010000001.1"/>
</dbReference>
<dbReference type="CDD" id="cd07067">
    <property type="entry name" value="HP_PGM_like"/>
    <property type="match status" value="1"/>
</dbReference>
<accession>A0A7Y9UMB3</accession>
<dbReference type="InterPro" id="IPR029033">
    <property type="entry name" value="His_PPase_superfam"/>
</dbReference>
<evidence type="ECO:0000256" key="1">
    <source>
        <dbReference type="ARBA" id="ARBA00022801"/>
    </source>
</evidence>
<protein>
    <submittedName>
        <fullName evidence="2">Phosphohistidine phosphatase</fullName>
        <ecNumber evidence="2">3.1.3.-</ecNumber>
    </submittedName>
</protein>
<keyword evidence="1 2" id="KW-0378">Hydrolase</keyword>
<dbReference type="Pfam" id="PF00300">
    <property type="entry name" value="His_Phos_1"/>
    <property type="match status" value="1"/>
</dbReference>